<organism evidence="1">
    <name type="scientific">Micrurus spixii</name>
    <name type="common">Amazon coral snake</name>
    <dbReference type="NCBI Taxonomy" id="129469"/>
    <lineage>
        <taxon>Eukaryota</taxon>
        <taxon>Metazoa</taxon>
        <taxon>Chordata</taxon>
        <taxon>Craniata</taxon>
        <taxon>Vertebrata</taxon>
        <taxon>Euteleostomi</taxon>
        <taxon>Lepidosauria</taxon>
        <taxon>Squamata</taxon>
        <taxon>Bifurcata</taxon>
        <taxon>Unidentata</taxon>
        <taxon>Episquamata</taxon>
        <taxon>Toxicofera</taxon>
        <taxon>Serpentes</taxon>
        <taxon>Colubroidea</taxon>
        <taxon>Elapidae</taxon>
        <taxon>Elapinae</taxon>
        <taxon>Micrurus</taxon>
    </lineage>
</organism>
<evidence type="ECO:0000313" key="1">
    <source>
        <dbReference type="EMBL" id="LAB43836.1"/>
    </source>
</evidence>
<reference evidence="1" key="1">
    <citation type="submission" date="2017-07" db="EMBL/GenBank/DDBJ databases">
        <authorList>
            <person name="Mikheyev A."/>
            <person name="Grau M."/>
        </authorList>
    </citation>
    <scope>NUCLEOTIDE SEQUENCE</scope>
    <source>
        <tissue evidence="1">Venom_gland</tissue>
    </source>
</reference>
<protein>
    <submittedName>
        <fullName evidence="1">Uncharacterized protein</fullName>
    </submittedName>
</protein>
<name>A0A2D4NFR4_9SAUR</name>
<dbReference type="AlphaFoldDB" id="A0A2D4NFR4"/>
<dbReference type="EMBL" id="IACM01170694">
    <property type="protein sequence ID" value="LAB43836.1"/>
    <property type="molecule type" value="Transcribed_RNA"/>
</dbReference>
<accession>A0A2D4NFR4</accession>
<reference evidence="1" key="2">
    <citation type="submission" date="2017-11" db="EMBL/GenBank/DDBJ databases">
        <title>Coralsnake Venomics: Analyses of Venom Gland Transcriptomes and Proteomes of Six Brazilian Taxa.</title>
        <authorList>
            <person name="Aird S.D."/>
            <person name="Jorge da Silva N."/>
            <person name="Qiu L."/>
            <person name="Villar-Briones A."/>
            <person name="Aparecida-Saddi V."/>
            <person name="Campos-Telles M.P."/>
            <person name="Grau M."/>
            <person name="Mikheyev A.S."/>
        </authorList>
    </citation>
    <scope>NUCLEOTIDE SEQUENCE</scope>
    <source>
        <tissue evidence="1">Venom_gland</tissue>
    </source>
</reference>
<sequence>MYSQVSQQSDFPLPFRRQCYLLELIGGRRNTKILADILSNLIMGIGRKTIKKLMATPNLSEHSIANSTPVILCSSTCINLIHLQRIYTVIIAHRGRGLRKKVLPHPLIVK</sequence>
<proteinExistence type="predicted"/>